<proteinExistence type="predicted"/>
<evidence type="ECO:0000259" key="5">
    <source>
        <dbReference type="PROSITE" id="PS50110"/>
    </source>
</evidence>
<dbReference type="PANTHER" id="PTHR45566">
    <property type="entry name" value="HTH-TYPE TRANSCRIPTIONAL REGULATOR YHJB-RELATED"/>
    <property type="match status" value="1"/>
</dbReference>
<evidence type="ECO:0000259" key="4">
    <source>
        <dbReference type="PROSITE" id="PS50043"/>
    </source>
</evidence>
<dbReference type="GO" id="GO:0006355">
    <property type="term" value="P:regulation of DNA-templated transcription"/>
    <property type="evidence" value="ECO:0007669"/>
    <property type="project" value="InterPro"/>
</dbReference>
<dbReference type="Proteomes" id="UP000434582">
    <property type="component" value="Unassembled WGS sequence"/>
</dbReference>
<sequence>MRILIADDHELFRDGLRLVLSELDPALEIIEASTFDEAIARATDDASRVDLVLLDLVMPGMSWNEGLTALKQRIGETPLVVLTAAEDRRLVADAVRLGAAGFIPKTSSSKVMIGALRLVLSGGVYLPPALLEDGEVASLKAALPLGSNTVEAMADPGAAAMNSQTTASLTPRQREVLGLLGQGKSNKEIARALDLSEGTVKLHVTAILKALKVHNRTGAVVAAARLGFPTGGVRVPNEDSHHS</sequence>
<name>A0A7X2D3R9_9PROT</name>
<dbReference type="Pfam" id="PF00196">
    <property type="entry name" value="GerE"/>
    <property type="match status" value="1"/>
</dbReference>
<dbReference type="SUPFAM" id="SSF52172">
    <property type="entry name" value="CheY-like"/>
    <property type="match status" value="1"/>
</dbReference>
<dbReference type="InterPro" id="IPR000792">
    <property type="entry name" value="Tscrpt_reg_LuxR_C"/>
</dbReference>
<dbReference type="GO" id="GO:0003677">
    <property type="term" value="F:DNA binding"/>
    <property type="evidence" value="ECO:0007669"/>
    <property type="project" value="UniProtKB-KW"/>
</dbReference>
<dbReference type="SUPFAM" id="SSF46894">
    <property type="entry name" value="C-terminal effector domain of the bipartite response regulators"/>
    <property type="match status" value="1"/>
</dbReference>
<dbReference type="PROSITE" id="PS50110">
    <property type="entry name" value="RESPONSE_REGULATORY"/>
    <property type="match status" value="1"/>
</dbReference>
<dbReference type="PANTHER" id="PTHR45566:SF1">
    <property type="entry name" value="HTH-TYPE TRANSCRIPTIONAL REGULATOR YHJB-RELATED"/>
    <property type="match status" value="1"/>
</dbReference>
<gene>
    <name evidence="6" type="ORF">GHC57_02870</name>
</gene>
<evidence type="ECO:0000256" key="1">
    <source>
        <dbReference type="ARBA" id="ARBA00022553"/>
    </source>
</evidence>
<comment type="caution">
    <text evidence="6">The sequence shown here is derived from an EMBL/GenBank/DDBJ whole genome shotgun (WGS) entry which is preliminary data.</text>
</comment>
<dbReference type="PROSITE" id="PS50043">
    <property type="entry name" value="HTH_LUXR_2"/>
    <property type="match status" value="1"/>
</dbReference>
<evidence type="ECO:0000256" key="3">
    <source>
        <dbReference type="PROSITE-ProRule" id="PRU00169"/>
    </source>
</evidence>
<dbReference type="PRINTS" id="PR00038">
    <property type="entry name" value="HTHLUXR"/>
</dbReference>
<protein>
    <submittedName>
        <fullName evidence="6">Response regulator</fullName>
    </submittedName>
</protein>
<dbReference type="Pfam" id="PF00072">
    <property type="entry name" value="Response_reg"/>
    <property type="match status" value="1"/>
</dbReference>
<feature type="domain" description="HTH luxR-type" evidence="4">
    <location>
        <begin position="162"/>
        <end position="227"/>
    </location>
</feature>
<dbReference type="AlphaFoldDB" id="A0A7X2D3R9"/>
<feature type="modified residue" description="4-aspartylphosphate" evidence="3">
    <location>
        <position position="55"/>
    </location>
</feature>
<organism evidence="6 7">
    <name type="scientific">Roseospira navarrensis</name>
    <dbReference type="NCBI Taxonomy" id="140058"/>
    <lineage>
        <taxon>Bacteria</taxon>
        <taxon>Pseudomonadati</taxon>
        <taxon>Pseudomonadota</taxon>
        <taxon>Alphaproteobacteria</taxon>
        <taxon>Rhodospirillales</taxon>
        <taxon>Rhodospirillaceae</taxon>
        <taxon>Roseospira</taxon>
    </lineage>
</organism>
<dbReference type="InterPro" id="IPR051015">
    <property type="entry name" value="EvgA-like"/>
</dbReference>
<dbReference type="GO" id="GO:0000160">
    <property type="term" value="P:phosphorelay signal transduction system"/>
    <property type="evidence" value="ECO:0007669"/>
    <property type="project" value="InterPro"/>
</dbReference>
<reference evidence="6 7" key="1">
    <citation type="submission" date="2019-10" db="EMBL/GenBank/DDBJ databases">
        <title>Draft whole-genome sequence of the purple nonsulfur photosynthetic bacterium Roseospira navarrensis DSM 15114.</title>
        <authorList>
            <person name="Kyndt J.A."/>
            <person name="Meyer T.E."/>
        </authorList>
    </citation>
    <scope>NUCLEOTIDE SEQUENCE [LARGE SCALE GENOMIC DNA]</scope>
    <source>
        <strain evidence="6 7">DSM 15114</strain>
    </source>
</reference>
<evidence type="ECO:0000256" key="2">
    <source>
        <dbReference type="ARBA" id="ARBA00023125"/>
    </source>
</evidence>
<dbReference type="CDD" id="cd06170">
    <property type="entry name" value="LuxR_C_like"/>
    <property type="match status" value="1"/>
</dbReference>
<accession>A0A7X2D3R9</accession>
<dbReference type="InterPro" id="IPR001789">
    <property type="entry name" value="Sig_transdc_resp-reg_receiver"/>
</dbReference>
<dbReference type="RefSeq" id="WP_170294646.1">
    <property type="nucleotide sequence ID" value="NZ_WIVE01000004.1"/>
</dbReference>
<dbReference type="Gene3D" id="3.40.50.2300">
    <property type="match status" value="1"/>
</dbReference>
<dbReference type="InterPro" id="IPR058245">
    <property type="entry name" value="NreC/VraR/RcsB-like_REC"/>
</dbReference>
<keyword evidence="7" id="KW-1185">Reference proteome</keyword>
<evidence type="ECO:0000313" key="7">
    <source>
        <dbReference type="Proteomes" id="UP000434582"/>
    </source>
</evidence>
<dbReference type="SMART" id="SM00421">
    <property type="entry name" value="HTH_LUXR"/>
    <property type="match status" value="1"/>
</dbReference>
<dbReference type="CDD" id="cd17535">
    <property type="entry name" value="REC_NarL-like"/>
    <property type="match status" value="1"/>
</dbReference>
<keyword evidence="1 3" id="KW-0597">Phosphoprotein</keyword>
<dbReference type="InterPro" id="IPR011006">
    <property type="entry name" value="CheY-like_superfamily"/>
</dbReference>
<keyword evidence="2" id="KW-0238">DNA-binding</keyword>
<dbReference type="SMART" id="SM00448">
    <property type="entry name" value="REC"/>
    <property type="match status" value="1"/>
</dbReference>
<feature type="domain" description="Response regulatory" evidence="5">
    <location>
        <begin position="2"/>
        <end position="120"/>
    </location>
</feature>
<evidence type="ECO:0000313" key="6">
    <source>
        <dbReference type="EMBL" id="MQX35455.1"/>
    </source>
</evidence>
<dbReference type="InterPro" id="IPR016032">
    <property type="entry name" value="Sig_transdc_resp-reg_C-effctor"/>
</dbReference>
<dbReference type="EMBL" id="WIVE01000004">
    <property type="protein sequence ID" value="MQX35455.1"/>
    <property type="molecule type" value="Genomic_DNA"/>
</dbReference>